<dbReference type="InterPro" id="IPR014710">
    <property type="entry name" value="RmlC-like_jellyroll"/>
</dbReference>
<keyword evidence="3" id="KW-0804">Transcription</keyword>
<evidence type="ECO:0000313" key="5">
    <source>
        <dbReference type="EMBL" id="BAL84651.1"/>
    </source>
</evidence>
<keyword evidence="2" id="KW-0238">DNA-binding</keyword>
<organism evidence="5 6">
    <name type="scientific">Selenomonas ruminantium subsp. lactilytica (strain NBRC 103574 / TAM6421)</name>
    <dbReference type="NCBI Taxonomy" id="927704"/>
    <lineage>
        <taxon>Bacteria</taxon>
        <taxon>Bacillati</taxon>
        <taxon>Bacillota</taxon>
        <taxon>Negativicutes</taxon>
        <taxon>Selenomonadales</taxon>
        <taxon>Selenomonadaceae</taxon>
        <taxon>Selenomonas</taxon>
    </lineage>
</organism>
<dbReference type="EMBL" id="AP012293">
    <property type="protein sequence ID" value="BAL84651.1"/>
    <property type="molecule type" value="Genomic_DNA"/>
</dbReference>
<gene>
    <name evidence="5" type="ordered locus">SELR_pSRC201170</name>
</gene>
<dbReference type="GO" id="GO:0003700">
    <property type="term" value="F:DNA-binding transcription factor activity"/>
    <property type="evidence" value="ECO:0007669"/>
    <property type="project" value="InterPro"/>
</dbReference>
<dbReference type="InterPro" id="IPR003313">
    <property type="entry name" value="AraC-bd"/>
</dbReference>
<evidence type="ECO:0000259" key="4">
    <source>
        <dbReference type="PROSITE" id="PS01124"/>
    </source>
</evidence>
<dbReference type="HOGENOM" id="CLU_000445_88_0_9"/>
<dbReference type="Pfam" id="PF02311">
    <property type="entry name" value="AraC_binding"/>
    <property type="match status" value="1"/>
</dbReference>
<geneLocation type="plasmid" evidence="5 6">
    <name>pSRC2</name>
</geneLocation>
<dbReference type="PANTHER" id="PTHR43280:SF28">
    <property type="entry name" value="HTH-TYPE TRANSCRIPTIONAL ACTIVATOR RHAS"/>
    <property type="match status" value="1"/>
</dbReference>
<dbReference type="Pfam" id="PF12833">
    <property type="entry name" value="HTH_18"/>
    <property type="match status" value="1"/>
</dbReference>
<dbReference type="Gene3D" id="2.60.120.10">
    <property type="entry name" value="Jelly Rolls"/>
    <property type="match status" value="1"/>
</dbReference>
<dbReference type="SMART" id="SM00342">
    <property type="entry name" value="HTH_ARAC"/>
    <property type="match status" value="1"/>
</dbReference>
<protein>
    <submittedName>
        <fullName evidence="5">Putative AraC family transcriptional regulator</fullName>
    </submittedName>
</protein>
<dbReference type="OrthoDB" id="2562023at2"/>
<dbReference type="SUPFAM" id="SSF51215">
    <property type="entry name" value="Regulatory protein AraC"/>
    <property type="match status" value="1"/>
</dbReference>
<dbReference type="InterPro" id="IPR018062">
    <property type="entry name" value="HTH_AraC-typ_CS"/>
</dbReference>
<evidence type="ECO:0000256" key="2">
    <source>
        <dbReference type="ARBA" id="ARBA00023125"/>
    </source>
</evidence>
<dbReference type="KEGG" id="sri:SELR_pSRC201170"/>
<keyword evidence="5" id="KW-0614">Plasmid</keyword>
<sequence length="345" mass="39857">MLYISDLMPLTAAELDYRALQQRYPFIHQLPPLPLPDLLRRLQSYPEYEQAYQRHFGRFEHKTNVTEQIFQRPQDVEVVMHPRFVPGILHSHEFFELIYVLSGTVEHYTDNTPQRLNLGDICIIAPGVTHGIGTCQKDTLLMSVVLRASTFAETFFNILQEDAMLTAFFTRALYAGGAGILHFSTGYDREICQLMLTMLYEFRSNKLYNGKMLNSLMTACFILLLRSHADSAKTKDTSPNSAIVPILHYLQNNSENLTLHQLAQHFSYSDRQMTRLLVQSTGQNFTQLIQRLKLEKARILLAHSNLSIQEIINRCGYSNPTYFYRLFAKNFQMTPASYRQKQLGI</sequence>
<dbReference type="AlphaFoldDB" id="I0GV64"/>
<feature type="domain" description="HTH araC/xylS-type" evidence="4">
    <location>
        <begin position="244"/>
        <end position="341"/>
    </location>
</feature>
<proteinExistence type="predicted"/>
<dbReference type="PATRIC" id="fig|927704.6.peg.3312"/>
<name>I0GV64_SELRL</name>
<accession>I0GV64</accession>
<evidence type="ECO:0000313" key="6">
    <source>
        <dbReference type="Proteomes" id="UP000007887"/>
    </source>
</evidence>
<dbReference type="InterPro" id="IPR020449">
    <property type="entry name" value="Tscrpt_reg_AraC-type_HTH"/>
</dbReference>
<dbReference type="InterPro" id="IPR009057">
    <property type="entry name" value="Homeodomain-like_sf"/>
</dbReference>
<dbReference type="Gene3D" id="1.10.10.60">
    <property type="entry name" value="Homeodomain-like"/>
    <property type="match status" value="2"/>
</dbReference>
<dbReference type="InterPro" id="IPR018060">
    <property type="entry name" value="HTH_AraC"/>
</dbReference>
<dbReference type="GO" id="GO:0043565">
    <property type="term" value="F:sequence-specific DNA binding"/>
    <property type="evidence" value="ECO:0007669"/>
    <property type="project" value="InterPro"/>
</dbReference>
<dbReference type="PROSITE" id="PS01124">
    <property type="entry name" value="HTH_ARAC_FAMILY_2"/>
    <property type="match status" value="1"/>
</dbReference>
<dbReference type="InterPro" id="IPR037923">
    <property type="entry name" value="HTH-like"/>
</dbReference>
<reference evidence="5 6" key="1">
    <citation type="submission" date="2011-10" db="EMBL/GenBank/DDBJ databases">
        <title>Whole genome sequence of Selenomonas ruminantium subsp. lactilytica TAM6421.</title>
        <authorList>
            <person name="Oguchi A."/>
            <person name="Ankai A."/>
            <person name="Kaneko J."/>
            <person name="Yamada-Narita S."/>
            <person name="Fukui S."/>
            <person name="Takahashi M."/>
            <person name="Onodera T."/>
            <person name="Kojima S."/>
            <person name="Fushimi T."/>
            <person name="Abe N."/>
            <person name="Kamio Y."/>
            <person name="Yamazaki S."/>
            <person name="Fujita N."/>
        </authorList>
    </citation>
    <scope>NUCLEOTIDE SEQUENCE [LARGE SCALE GENOMIC DNA]</scope>
    <source>
        <strain evidence="6">NBRC 103574 / TAM6421</strain>
        <plasmid evidence="5 6">pSRC2</plasmid>
    </source>
</reference>
<keyword evidence="1" id="KW-0805">Transcription regulation</keyword>
<evidence type="ECO:0000256" key="3">
    <source>
        <dbReference type="ARBA" id="ARBA00023163"/>
    </source>
</evidence>
<dbReference type="PRINTS" id="PR00032">
    <property type="entry name" value="HTHARAC"/>
</dbReference>
<evidence type="ECO:0000256" key="1">
    <source>
        <dbReference type="ARBA" id="ARBA00023015"/>
    </source>
</evidence>
<dbReference type="RefSeq" id="WP_014431002.1">
    <property type="nucleotide sequence ID" value="NC_017076.1"/>
</dbReference>
<dbReference type="PANTHER" id="PTHR43280">
    <property type="entry name" value="ARAC-FAMILY TRANSCRIPTIONAL REGULATOR"/>
    <property type="match status" value="1"/>
</dbReference>
<dbReference type="PROSITE" id="PS00041">
    <property type="entry name" value="HTH_ARAC_FAMILY_1"/>
    <property type="match status" value="1"/>
</dbReference>
<dbReference type="SUPFAM" id="SSF46689">
    <property type="entry name" value="Homeodomain-like"/>
    <property type="match status" value="1"/>
</dbReference>
<dbReference type="Proteomes" id="UP000007887">
    <property type="component" value="Plasmid pSRC2"/>
</dbReference>